<keyword evidence="13" id="KW-1133">Transmembrane helix</keyword>
<dbReference type="SUPFAM" id="SSF47384">
    <property type="entry name" value="Homodimeric domain of signal transducing histidine kinase"/>
    <property type="match status" value="1"/>
</dbReference>
<dbReference type="PANTHER" id="PTHR45453">
    <property type="entry name" value="PHOSPHATE REGULON SENSOR PROTEIN PHOR"/>
    <property type="match status" value="1"/>
</dbReference>
<dbReference type="FunFam" id="3.30.565.10:FF:000006">
    <property type="entry name" value="Sensor histidine kinase WalK"/>
    <property type="match status" value="1"/>
</dbReference>
<evidence type="ECO:0000256" key="1">
    <source>
        <dbReference type="ARBA" id="ARBA00000085"/>
    </source>
</evidence>
<dbReference type="SUPFAM" id="SSF55874">
    <property type="entry name" value="ATPase domain of HSP90 chaperone/DNA topoisomerase II/histidine kinase"/>
    <property type="match status" value="1"/>
</dbReference>
<dbReference type="PRINTS" id="PR00344">
    <property type="entry name" value="BCTRLSENSOR"/>
</dbReference>
<keyword evidence="11 13" id="KW-0472">Membrane</keyword>
<dbReference type="Pfam" id="PF00512">
    <property type="entry name" value="HisKA"/>
    <property type="match status" value="1"/>
</dbReference>
<accession>A0A9X3TLT2</accession>
<evidence type="ECO:0000256" key="9">
    <source>
        <dbReference type="ARBA" id="ARBA00022840"/>
    </source>
</evidence>
<dbReference type="EC" id="2.7.13.3" evidence="3"/>
<dbReference type="CDD" id="cd06225">
    <property type="entry name" value="HAMP"/>
    <property type="match status" value="1"/>
</dbReference>
<dbReference type="InterPro" id="IPR003660">
    <property type="entry name" value="HAMP_dom"/>
</dbReference>
<dbReference type="PROSITE" id="PS50885">
    <property type="entry name" value="HAMP"/>
    <property type="match status" value="1"/>
</dbReference>
<dbReference type="InterPro" id="IPR036890">
    <property type="entry name" value="HATPase_C_sf"/>
</dbReference>
<keyword evidence="8" id="KW-0418">Kinase</keyword>
<comment type="caution">
    <text evidence="16">The sequence shown here is derived from an EMBL/GenBank/DDBJ whole genome shotgun (WGS) entry which is preliminary data.</text>
</comment>
<feature type="domain" description="HAMP" evidence="15">
    <location>
        <begin position="168"/>
        <end position="221"/>
    </location>
</feature>
<dbReference type="InterPro" id="IPR004358">
    <property type="entry name" value="Sig_transdc_His_kin-like_C"/>
</dbReference>
<dbReference type="SMART" id="SM00304">
    <property type="entry name" value="HAMP"/>
    <property type="match status" value="1"/>
</dbReference>
<evidence type="ECO:0000256" key="2">
    <source>
        <dbReference type="ARBA" id="ARBA00004651"/>
    </source>
</evidence>
<dbReference type="Pfam" id="PF00672">
    <property type="entry name" value="HAMP"/>
    <property type="match status" value="1"/>
</dbReference>
<dbReference type="GO" id="GO:0005524">
    <property type="term" value="F:ATP binding"/>
    <property type="evidence" value="ECO:0007669"/>
    <property type="project" value="UniProtKB-KW"/>
</dbReference>
<keyword evidence="5" id="KW-0597">Phosphoprotein</keyword>
<dbReference type="CDD" id="cd00075">
    <property type="entry name" value="HATPase"/>
    <property type="match status" value="1"/>
</dbReference>
<dbReference type="CDD" id="cd00082">
    <property type="entry name" value="HisKA"/>
    <property type="match status" value="1"/>
</dbReference>
<keyword evidence="13" id="KW-0812">Transmembrane</keyword>
<evidence type="ECO:0000259" key="15">
    <source>
        <dbReference type="PROSITE" id="PS50885"/>
    </source>
</evidence>
<sequence length="462" mass="50866">MKRIWMKLALAFMAVGASGILMSALFSIKEMEIHFSMYVNEVREQQHRDLVAAARESYSIDNGWGKSADVQLDAVSRVLGLEVLLYDREQHLIKRYDNHPSFRQADAVEKLPVTLDGHVVGYLGVHRYEESPMRGVEAHFRQAHASAMLWTMLVLLGLVVLVSVSVARTMTRPLVRISRAALDAARGKLSVRVPPVRGNDELADLVDSFNHLIASLERQEELRKRLTSDIAHELRTPLNTLLAQTEGMIDGVWEASPEHLEATRAEVLRLIRLVSDLDQAIRAESGVLEMESRPLDLSDVAETTADSMSAAFAKKGVALEKRLRTRAMIAGDRQRLGQVFANLLSNALKHTPPGGRVSIEVHKTGDDVHAVVKDSGSGISAEDLPHVFERFYRGDRSRNRERGGAGLGLTIVKGIVEAHRGEIRIDSEPGAGTTVTIRFPALPHADRGGDGQDSESNGNGRA</sequence>
<dbReference type="GO" id="GO:0016036">
    <property type="term" value="P:cellular response to phosphate starvation"/>
    <property type="evidence" value="ECO:0007669"/>
    <property type="project" value="TreeGrafter"/>
</dbReference>
<evidence type="ECO:0000256" key="4">
    <source>
        <dbReference type="ARBA" id="ARBA00022475"/>
    </source>
</evidence>
<dbReference type="Gene3D" id="3.30.565.10">
    <property type="entry name" value="Histidine kinase-like ATPase, C-terminal domain"/>
    <property type="match status" value="1"/>
</dbReference>
<name>A0A9X3TLT2_9BACL</name>
<dbReference type="GO" id="GO:0000155">
    <property type="term" value="F:phosphorelay sensor kinase activity"/>
    <property type="evidence" value="ECO:0007669"/>
    <property type="project" value="InterPro"/>
</dbReference>
<evidence type="ECO:0000256" key="11">
    <source>
        <dbReference type="ARBA" id="ARBA00023136"/>
    </source>
</evidence>
<evidence type="ECO:0000313" key="16">
    <source>
        <dbReference type="EMBL" id="MDA5106735.1"/>
    </source>
</evidence>
<keyword evidence="9 16" id="KW-0067">ATP-binding</keyword>
<feature type="domain" description="Histidine kinase" evidence="14">
    <location>
        <begin position="229"/>
        <end position="443"/>
    </location>
</feature>
<comment type="catalytic activity">
    <reaction evidence="1">
        <text>ATP + protein L-histidine = ADP + protein N-phospho-L-histidine.</text>
        <dbReference type="EC" id="2.7.13.3"/>
    </reaction>
</comment>
<dbReference type="SUPFAM" id="SSF158472">
    <property type="entry name" value="HAMP domain-like"/>
    <property type="match status" value="1"/>
</dbReference>
<dbReference type="SMART" id="SM00388">
    <property type="entry name" value="HisKA"/>
    <property type="match status" value="1"/>
</dbReference>
<dbReference type="PANTHER" id="PTHR45453:SF1">
    <property type="entry name" value="PHOSPHATE REGULON SENSOR PROTEIN PHOR"/>
    <property type="match status" value="1"/>
</dbReference>
<evidence type="ECO:0000256" key="5">
    <source>
        <dbReference type="ARBA" id="ARBA00022553"/>
    </source>
</evidence>
<dbReference type="InterPro" id="IPR050351">
    <property type="entry name" value="BphY/WalK/GraS-like"/>
</dbReference>
<evidence type="ECO:0000313" key="17">
    <source>
        <dbReference type="Proteomes" id="UP001151071"/>
    </source>
</evidence>
<gene>
    <name evidence="16" type="ORF">O3V59_00005</name>
</gene>
<dbReference type="EMBL" id="JAPYYP010000001">
    <property type="protein sequence ID" value="MDA5106735.1"/>
    <property type="molecule type" value="Genomic_DNA"/>
</dbReference>
<reference evidence="16" key="1">
    <citation type="submission" date="2022-12" db="EMBL/GenBank/DDBJ databases">
        <title>Draft genome sequence of the thermophilic strain Brevibacillus thermoruber HT42, isolated from Los Humeros, Puebla, Mexico, with biotechnological potential.</title>
        <authorList>
            <person name="Lara Sanchez J."/>
            <person name="Solis Palacios R."/>
            <person name="Bustos Baena A.S."/>
            <person name="Ruz Baez A.E."/>
            <person name="Espinosa Luna G."/>
            <person name="Oliart Ros R.M."/>
        </authorList>
    </citation>
    <scope>NUCLEOTIDE SEQUENCE</scope>
    <source>
        <strain evidence="16">HT42</strain>
    </source>
</reference>
<evidence type="ECO:0000256" key="13">
    <source>
        <dbReference type="SAM" id="Phobius"/>
    </source>
</evidence>
<dbReference type="RefSeq" id="WP_271139178.1">
    <property type="nucleotide sequence ID" value="NZ_JAPYYP010000001.1"/>
</dbReference>
<feature type="transmembrane region" description="Helical" evidence="13">
    <location>
        <begin position="147"/>
        <end position="167"/>
    </location>
</feature>
<dbReference type="SMART" id="SM00387">
    <property type="entry name" value="HATPase_c"/>
    <property type="match status" value="1"/>
</dbReference>
<dbReference type="Gene3D" id="1.10.287.130">
    <property type="match status" value="1"/>
</dbReference>
<dbReference type="GO" id="GO:0005886">
    <property type="term" value="C:plasma membrane"/>
    <property type="evidence" value="ECO:0007669"/>
    <property type="project" value="UniProtKB-SubCell"/>
</dbReference>
<dbReference type="InterPro" id="IPR036097">
    <property type="entry name" value="HisK_dim/P_sf"/>
</dbReference>
<dbReference type="PROSITE" id="PS50109">
    <property type="entry name" value="HIS_KIN"/>
    <property type="match status" value="1"/>
</dbReference>
<keyword evidence="17" id="KW-1185">Reference proteome</keyword>
<keyword evidence="7" id="KW-0547">Nucleotide-binding</keyword>
<evidence type="ECO:0000256" key="12">
    <source>
        <dbReference type="SAM" id="MobiDB-lite"/>
    </source>
</evidence>
<evidence type="ECO:0000256" key="6">
    <source>
        <dbReference type="ARBA" id="ARBA00022679"/>
    </source>
</evidence>
<dbReference type="GO" id="GO:0004721">
    <property type="term" value="F:phosphoprotein phosphatase activity"/>
    <property type="evidence" value="ECO:0007669"/>
    <property type="project" value="TreeGrafter"/>
</dbReference>
<evidence type="ECO:0000256" key="10">
    <source>
        <dbReference type="ARBA" id="ARBA00023012"/>
    </source>
</evidence>
<protein>
    <recommendedName>
        <fullName evidence="3">histidine kinase</fullName>
        <ecNumber evidence="3">2.7.13.3</ecNumber>
    </recommendedName>
</protein>
<dbReference type="InterPro" id="IPR003594">
    <property type="entry name" value="HATPase_dom"/>
</dbReference>
<evidence type="ECO:0000256" key="7">
    <source>
        <dbReference type="ARBA" id="ARBA00022741"/>
    </source>
</evidence>
<evidence type="ECO:0000259" key="14">
    <source>
        <dbReference type="PROSITE" id="PS50109"/>
    </source>
</evidence>
<dbReference type="Proteomes" id="UP001151071">
    <property type="component" value="Unassembled WGS sequence"/>
</dbReference>
<keyword evidence="6" id="KW-0808">Transferase</keyword>
<organism evidence="16 17">
    <name type="scientific">Brevibacillus thermoruber</name>
    <dbReference type="NCBI Taxonomy" id="33942"/>
    <lineage>
        <taxon>Bacteria</taxon>
        <taxon>Bacillati</taxon>
        <taxon>Bacillota</taxon>
        <taxon>Bacilli</taxon>
        <taxon>Bacillales</taxon>
        <taxon>Paenibacillaceae</taxon>
        <taxon>Brevibacillus</taxon>
    </lineage>
</organism>
<dbReference type="InterPro" id="IPR003661">
    <property type="entry name" value="HisK_dim/P_dom"/>
</dbReference>
<dbReference type="InterPro" id="IPR005467">
    <property type="entry name" value="His_kinase_dom"/>
</dbReference>
<comment type="subcellular location">
    <subcellularLocation>
        <location evidence="2">Cell membrane</location>
        <topology evidence="2">Multi-pass membrane protein</topology>
    </subcellularLocation>
</comment>
<keyword evidence="4" id="KW-1003">Cell membrane</keyword>
<dbReference type="Pfam" id="PF02518">
    <property type="entry name" value="HATPase_c"/>
    <property type="match status" value="1"/>
</dbReference>
<keyword evidence="10" id="KW-0902">Two-component regulatory system</keyword>
<evidence type="ECO:0000256" key="3">
    <source>
        <dbReference type="ARBA" id="ARBA00012438"/>
    </source>
</evidence>
<evidence type="ECO:0000256" key="8">
    <source>
        <dbReference type="ARBA" id="ARBA00022777"/>
    </source>
</evidence>
<proteinExistence type="predicted"/>
<feature type="region of interest" description="Disordered" evidence="12">
    <location>
        <begin position="441"/>
        <end position="462"/>
    </location>
</feature>
<dbReference type="AlphaFoldDB" id="A0A9X3TLT2"/>
<dbReference type="Gene3D" id="6.10.340.10">
    <property type="match status" value="1"/>
</dbReference>